<name>A0A939GI13_9BACT</name>
<reference evidence="2" key="1">
    <citation type="submission" date="2021-03" db="EMBL/GenBank/DDBJ databases">
        <title>Fibrella sp. HMF5335 genome sequencing and assembly.</title>
        <authorList>
            <person name="Kang H."/>
            <person name="Kim H."/>
            <person name="Bae S."/>
            <person name="Joh K."/>
        </authorList>
    </citation>
    <scope>NUCLEOTIDE SEQUENCE</scope>
    <source>
        <strain evidence="2">HMF5335</strain>
    </source>
</reference>
<dbReference type="EMBL" id="JAFMYV010000005">
    <property type="protein sequence ID" value="MBO0937146.1"/>
    <property type="molecule type" value="Genomic_DNA"/>
</dbReference>
<feature type="signal peptide" evidence="1">
    <location>
        <begin position="1"/>
        <end position="18"/>
    </location>
</feature>
<keyword evidence="3" id="KW-1185">Reference proteome</keyword>
<gene>
    <name evidence="2" type="ORF">J2I47_11365</name>
</gene>
<proteinExistence type="predicted"/>
<dbReference type="RefSeq" id="WP_207364704.1">
    <property type="nucleotide sequence ID" value="NZ_JAFMYV010000005.1"/>
</dbReference>
<organism evidence="2 3">
    <name type="scientific">Fibrella rubiginis</name>
    <dbReference type="NCBI Taxonomy" id="2817060"/>
    <lineage>
        <taxon>Bacteria</taxon>
        <taxon>Pseudomonadati</taxon>
        <taxon>Bacteroidota</taxon>
        <taxon>Cytophagia</taxon>
        <taxon>Cytophagales</taxon>
        <taxon>Spirosomataceae</taxon>
        <taxon>Fibrella</taxon>
    </lineage>
</organism>
<feature type="chain" id="PRO_5037068312" evidence="1">
    <location>
        <begin position="19"/>
        <end position="150"/>
    </location>
</feature>
<sequence length="150" mass="16450">MKTLLLAVFLLVMLPTMAQSVVGTWKRVGAIVTNKDGSMMDMLAMTEKMMPCTGNITYSFLASGIQRTTVPADCQKRLGDMAKQFMGDARYKLKGNQLTIIPDPTTKLPVVTYTVTMSGNTMMWVMDAAAQAGTPNKGKVKSILLSYQRQ</sequence>
<keyword evidence="1" id="KW-0732">Signal</keyword>
<comment type="caution">
    <text evidence="2">The sequence shown here is derived from an EMBL/GenBank/DDBJ whole genome shotgun (WGS) entry which is preliminary data.</text>
</comment>
<protein>
    <submittedName>
        <fullName evidence="2">Lipocalin family protein</fullName>
    </submittedName>
</protein>
<accession>A0A939GI13</accession>
<dbReference type="AlphaFoldDB" id="A0A939GI13"/>
<evidence type="ECO:0000256" key="1">
    <source>
        <dbReference type="SAM" id="SignalP"/>
    </source>
</evidence>
<evidence type="ECO:0000313" key="2">
    <source>
        <dbReference type="EMBL" id="MBO0937146.1"/>
    </source>
</evidence>
<evidence type="ECO:0000313" key="3">
    <source>
        <dbReference type="Proteomes" id="UP000664034"/>
    </source>
</evidence>
<dbReference type="Proteomes" id="UP000664034">
    <property type="component" value="Unassembled WGS sequence"/>
</dbReference>